<dbReference type="GO" id="GO:0004672">
    <property type="term" value="F:protein kinase activity"/>
    <property type="evidence" value="ECO:0007669"/>
    <property type="project" value="UniProtKB-ARBA"/>
</dbReference>
<dbReference type="Gene3D" id="1.20.120.160">
    <property type="entry name" value="HPT domain"/>
    <property type="match status" value="1"/>
</dbReference>
<sequence>MTDRPQLLDRAHLDAQTFGDADLAREVLGLFEGQLERLPPIIAGEGEAKARIDAAHTLKGSARGVGAARIAACAEACEHALRAGAPIAAEVAALDEAAAQTRAEIARTVAENAPPGA</sequence>
<dbReference type="Proteomes" id="UP000600449">
    <property type="component" value="Unassembled WGS sequence"/>
</dbReference>
<keyword evidence="4" id="KW-1185">Reference proteome</keyword>
<name>A0A917QDF4_9HYPH</name>
<gene>
    <name evidence="3" type="ORF">GCM10011322_32700</name>
</gene>
<organism evidence="3 4">
    <name type="scientific">Salinarimonas ramus</name>
    <dbReference type="NCBI Taxonomy" id="690164"/>
    <lineage>
        <taxon>Bacteria</taxon>
        <taxon>Pseudomonadati</taxon>
        <taxon>Pseudomonadota</taxon>
        <taxon>Alphaproteobacteria</taxon>
        <taxon>Hyphomicrobiales</taxon>
        <taxon>Salinarimonadaceae</taxon>
        <taxon>Salinarimonas</taxon>
    </lineage>
</organism>
<accession>A0A917QDF4</accession>
<feature type="domain" description="HPt" evidence="2">
    <location>
        <begin position="35"/>
        <end position="103"/>
    </location>
</feature>
<dbReference type="RefSeq" id="WP_188914328.1">
    <property type="nucleotide sequence ID" value="NZ_BMMF01000010.1"/>
</dbReference>
<dbReference type="Pfam" id="PF01627">
    <property type="entry name" value="Hpt"/>
    <property type="match status" value="1"/>
</dbReference>
<dbReference type="AlphaFoldDB" id="A0A917QDF4"/>
<dbReference type="InterPro" id="IPR036641">
    <property type="entry name" value="HPT_dom_sf"/>
</dbReference>
<evidence type="ECO:0000313" key="3">
    <source>
        <dbReference type="EMBL" id="GGK43043.1"/>
    </source>
</evidence>
<keyword evidence="1" id="KW-0902">Two-component regulatory system</keyword>
<dbReference type="SUPFAM" id="SSF47226">
    <property type="entry name" value="Histidine-containing phosphotransfer domain, HPT domain"/>
    <property type="match status" value="1"/>
</dbReference>
<dbReference type="InterPro" id="IPR008207">
    <property type="entry name" value="Sig_transdc_His_kin_Hpt_dom"/>
</dbReference>
<reference evidence="3 4" key="1">
    <citation type="journal article" date="2014" name="Int. J. Syst. Evol. Microbiol.">
        <title>Complete genome sequence of Corynebacterium casei LMG S-19264T (=DSM 44701T), isolated from a smear-ripened cheese.</title>
        <authorList>
            <consortium name="US DOE Joint Genome Institute (JGI-PGF)"/>
            <person name="Walter F."/>
            <person name="Albersmeier A."/>
            <person name="Kalinowski J."/>
            <person name="Ruckert C."/>
        </authorList>
    </citation>
    <scope>NUCLEOTIDE SEQUENCE [LARGE SCALE GENOMIC DNA]</scope>
    <source>
        <strain evidence="3 4">CGMCC 1.9161</strain>
    </source>
</reference>
<proteinExistence type="predicted"/>
<evidence type="ECO:0000259" key="2">
    <source>
        <dbReference type="Pfam" id="PF01627"/>
    </source>
</evidence>
<evidence type="ECO:0000313" key="4">
    <source>
        <dbReference type="Proteomes" id="UP000600449"/>
    </source>
</evidence>
<comment type="caution">
    <text evidence="3">The sequence shown here is derived from an EMBL/GenBank/DDBJ whole genome shotgun (WGS) entry which is preliminary data.</text>
</comment>
<evidence type="ECO:0000256" key="1">
    <source>
        <dbReference type="ARBA" id="ARBA00023012"/>
    </source>
</evidence>
<protein>
    <recommendedName>
        <fullName evidence="2">HPt domain-containing protein</fullName>
    </recommendedName>
</protein>
<dbReference type="GO" id="GO:0000160">
    <property type="term" value="P:phosphorelay signal transduction system"/>
    <property type="evidence" value="ECO:0007669"/>
    <property type="project" value="UniProtKB-KW"/>
</dbReference>
<dbReference type="EMBL" id="BMMF01000010">
    <property type="protein sequence ID" value="GGK43043.1"/>
    <property type="molecule type" value="Genomic_DNA"/>
</dbReference>